<dbReference type="EMBL" id="VSSQ01013877">
    <property type="protein sequence ID" value="MPM52472.1"/>
    <property type="molecule type" value="Genomic_DNA"/>
</dbReference>
<dbReference type="PANTHER" id="PTHR32024">
    <property type="entry name" value="TRK SYSTEM POTASSIUM UPTAKE PROTEIN TRKG-RELATED"/>
    <property type="match status" value="1"/>
</dbReference>
<comment type="similarity">
    <text evidence="2">Belongs to the TrkH potassium transport family.</text>
</comment>
<dbReference type="GO" id="GO:0015379">
    <property type="term" value="F:potassium:chloride symporter activity"/>
    <property type="evidence" value="ECO:0007669"/>
    <property type="project" value="InterPro"/>
</dbReference>
<dbReference type="AlphaFoldDB" id="A0A645AGY4"/>
<keyword evidence="3" id="KW-0813">Transport</keyword>
<feature type="transmembrane region" description="Helical" evidence="12">
    <location>
        <begin position="126"/>
        <end position="148"/>
    </location>
</feature>
<accession>A0A645AGY4</accession>
<keyword evidence="11 12" id="KW-0472">Membrane</keyword>
<keyword evidence="8" id="KW-0630">Potassium</keyword>
<sequence>MRTKAIAKYLGFVLLFNALFLYISAAISLFLHENSLSPLLYSAVVCTILGLFPQIFVEKIDEINFREGMAISVFGWILTCLAGAVPYFMWGGEFTFVNALFESVSGYTTTGATVLKNVEALTEGLLFWRASTHFIGGVGIILFVLLILPSASGARSSIYNSELSGLSKLNFKIRTKQIARVIVVVYLSLILIEIVLLWILGMSLFDAICHAFATVATGGFSTKNLSVAYYNNVWIEVVIMIFMLLGSIHFGLLYGTVTGNKMNIFTSKSVRAYVGIMFLGIIVVAAKLTNDGFYSWWTSLRYASFQVISLGTTTGFATVDTPNWPILTIIIIMYFTIQCGMVGSTSGGLKFDRVLLFYQSLKRQIKLVLHPSGVYITKLENVVISTEMELQTAIFFILYLVTLFVTALLLSSMNVDGMTSISASIATIGNAGPGFGKVSSLGNYSSIPDAGKYVLSINMLLGRLEIINVFALFTVLTYKK</sequence>
<keyword evidence="6" id="KW-0633">Potassium transport</keyword>
<comment type="caution">
    <text evidence="13">The sequence shown here is derived from an EMBL/GenBank/DDBJ whole genome shotgun (WGS) entry which is preliminary data.</text>
</comment>
<evidence type="ECO:0000256" key="6">
    <source>
        <dbReference type="ARBA" id="ARBA00022538"/>
    </source>
</evidence>
<feature type="transmembrane region" description="Helical" evidence="12">
    <location>
        <begin position="269"/>
        <end position="288"/>
    </location>
</feature>
<dbReference type="InterPro" id="IPR003445">
    <property type="entry name" value="Cat_transpt"/>
</dbReference>
<keyword evidence="9 12" id="KW-1133">Transmembrane helix</keyword>
<dbReference type="PIRSF" id="PIRSF006247">
    <property type="entry name" value="TrkH"/>
    <property type="match status" value="1"/>
</dbReference>
<evidence type="ECO:0000256" key="7">
    <source>
        <dbReference type="ARBA" id="ARBA00022692"/>
    </source>
</evidence>
<feature type="transmembrane region" description="Helical" evidence="12">
    <location>
        <begin position="453"/>
        <end position="478"/>
    </location>
</feature>
<reference evidence="13" key="1">
    <citation type="submission" date="2019-08" db="EMBL/GenBank/DDBJ databases">
        <authorList>
            <person name="Kucharzyk K."/>
            <person name="Murdoch R.W."/>
            <person name="Higgins S."/>
            <person name="Loffler F."/>
        </authorList>
    </citation>
    <scope>NUCLEOTIDE SEQUENCE</scope>
</reference>
<evidence type="ECO:0000256" key="5">
    <source>
        <dbReference type="ARBA" id="ARBA00022519"/>
    </source>
</evidence>
<feature type="transmembrane region" description="Helical" evidence="12">
    <location>
        <begin position="38"/>
        <end position="57"/>
    </location>
</feature>
<evidence type="ECO:0000256" key="1">
    <source>
        <dbReference type="ARBA" id="ARBA00004429"/>
    </source>
</evidence>
<evidence type="ECO:0000256" key="11">
    <source>
        <dbReference type="ARBA" id="ARBA00023136"/>
    </source>
</evidence>
<feature type="transmembrane region" description="Helical" evidence="12">
    <location>
        <begin position="324"/>
        <end position="343"/>
    </location>
</feature>
<evidence type="ECO:0000256" key="12">
    <source>
        <dbReference type="SAM" id="Phobius"/>
    </source>
</evidence>
<keyword evidence="7 12" id="KW-0812">Transmembrane</keyword>
<feature type="transmembrane region" description="Helical" evidence="12">
    <location>
        <begin position="12"/>
        <end position="32"/>
    </location>
</feature>
<feature type="transmembrane region" description="Helical" evidence="12">
    <location>
        <begin position="69"/>
        <end position="90"/>
    </location>
</feature>
<evidence type="ECO:0000256" key="9">
    <source>
        <dbReference type="ARBA" id="ARBA00022989"/>
    </source>
</evidence>
<feature type="transmembrane region" description="Helical" evidence="12">
    <location>
        <begin position="178"/>
        <end position="200"/>
    </location>
</feature>
<protein>
    <submittedName>
        <fullName evidence="13">Trk system potassium uptake protein TrkG</fullName>
    </submittedName>
</protein>
<dbReference type="PANTHER" id="PTHR32024:SF2">
    <property type="entry name" value="TRK SYSTEM POTASSIUM UPTAKE PROTEIN TRKG-RELATED"/>
    <property type="match status" value="1"/>
</dbReference>
<dbReference type="GO" id="GO:0005886">
    <property type="term" value="C:plasma membrane"/>
    <property type="evidence" value="ECO:0007669"/>
    <property type="project" value="UniProtKB-SubCell"/>
</dbReference>
<gene>
    <name evidence="13" type="primary">trkG_10</name>
    <name evidence="13" type="ORF">SDC9_99231</name>
</gene>
<organism evidence="13">
    <name type="scientific">bioreactor metagenome</name>
    <dbReference type="NCBI Taxonomy" id="1076179"/>
    <lineage>
        <taxon>unclassified sequences</taxon>
        <taxon>metagenomes</taxon>
        <taxon>ecological metagenomes</taxon>
    </lineage>
</organism>
<keyword evidence="10" id="KW-0406">Ion transport</keyword>
<evidence type="ECO:0000256" key="10">
    <source>
        <dbReference type="ARBA" id="ARBA00023065"/>
    </source>
</evidence>
<feature type="transmembrane region" description="Helical" evidence="12">
    <location>
        <begin position="233"/>
        <end position="257"/>
    </location>
</feature>
<evidence type="ECO:0000313" key="13">
    <source>
        <dbReference type="EMBL" id="MPM52472.1"/>
    </source>
</evidence>
<name>A0A645AGY4_9ZZZZ</name>
<evidence type="ECO:0000256" key="4">
    <source>
        <dbReference type="ARBA" id="ARBA00022475"/>
    </source>
</evidence>
<comment type="subcellular location">
    <subcellularLocation>
        <location evidence="1">Cell inner membrane</location>
        <topology evidence="1">Multi-pass membrane protein</topology>
    </subcellularLocation>
</comment>
<dbReference type="Pfam" id="PF02386">
    <property type="entry name" value="TrkH"/>
    <property type="match status" value="1"/>
</dbReference>
<evidence type="ECO:0000256" key="2">
    <source>
        <dbReference type="ARBA" id="ARBA00009137"/>
    </source>
</evidence>
<proteinExistence type="inferred from homology"/>
<keyword evidence="5" id="KW-0997">Cell inner membrane</keyword>
<evidence type="ECO:0000256" key="3">
    <source>
        <dbReference type="ARBA" id="ARBA00022448"/>
    </source>
</evidence>
<evidence type="ECO:0000256" key="8">
    <source>
        <dbReference type="ARBA" id="ARBA00022958"/>
    </source>
</evidence>
<feature type="transmembrane region" description="Helical" evidence="12">
    <location>
        <begin position="393"/>
        <end position="413"/>
    </location>
</feature>
<dbReference type="InterPro" id="IPR004772">
    <property type="entry name" value="TrkH"/>
</dbReference>
<keyword evidence="4" id="KW-1003">Cell membrane</keyword>